<dbReference type="InterPro" id="IPR029039">
    <property type="entry name" value="Flavoprotein-like_sf"/>
</dbReference>
<dbReference type="OrthoDB" id="9798454at2"/>
<accession>A0A1I3DR37</accession>
<dbReference type="PANTHER" id="PTHR47307">
    <property type="entry name" value="GLUTATHIONE-REGULATED POTASSIUM-EFFLUX SYSTEM ANCILLARY PROTEIN KEFG"/>
    <property type="match status" value="1"/>
</dbReference>
<sequence>MKTLVVISHPEIAESGSQQYLLSSVPEKEAVTVHHLESIYPSGQIDIEAEQRLLMEHDRILFQFPFYWYSSPALLKKWQDDVLTDGFAYGAQGSRLAGKEFGLILTIGVKATAYQAGGKEGFSISELTKPYQAIAMKTKMTYLQPLVIPQFAYMQEKQKMQLLIAYQQMLTREREDSLASREKWLIHELEKTDPATLASGDEQVIQQAIERIEENRETIDELDAILEQVRQS</sequence>
<dbReference type="Gene3D" id="3.40.50.360">
    <property type="match status" value="1"/>
</dbReference>
<protein>
    <submittedName>
        <fullName evidence="4">Putative NADPH-quinone reductase (Modulator of drug activity B)</fullName>
    </submittedName>
</protein>
<dbReference type="SUPFAM" id="SSF52218">
    <property type="entry name" value="Flavoproteins"/>
    <property type="match status" value="1"/>
</dbReference>
<dbReference type="RefSeq" id="WP_092093633.1">
    <property type="nucleotide sequence ID" value="NZ_FOQE01000049.1"/>
</dbReference>
<dbReference type="EMBL" id="FOQE01000049">
    <property type="protein sequence ID" value="SFH89172.1"/>
    <property type="molecule type" value="Genomic_DNA"/>
</dbReference>
<evidence type="ECO:0000256" key="1">
    <source>
        <dbReference type="ARBA" id="ARBA00023002"/>
    </source>
</evidence>
<evidence type="ECO:0000313" key="4">
    <source>
        <dbReference type="EMBL" id="SFH89172.1"/>
    </source>
</evidence>
<dbReference type="PANTHER" id="PTHR47307:SF1">
    <property type="entry name" value="GLUTATHIONE-REGULATED POTASSIUM-EFFLUX SYSTEM ANCILLARY PROTEIN KEFG"/>
    <property type="match status" value="1"/>
</dbReference>
<reference evidence="4 5" key="1">
    <citation type="submission" date="2016-10" db="EMBL/GenBank/DDBJ databases">
        <authorList>
            <person name="de Groot N.N."/>
        </authorList>
    </citation>
    <scope>NUCLEOTIDE SEQUENCE [LARGE SCALE GENOMIC DNA]</scope>
    <source>
        <strain evidence="4 5">DSM 27630</strain>
    </source>
</reference>
<dbReference type="InterPro" id="IPR003680">
    <property type="entry name" value="Flavodoxin_fold"/>
</dbReference>
<dbReference type="Proteomes" id="UP000198668">
    <property type="component" value="Unassembled WGS sequence"/>
</dbReference>
<evidence type="ECO:0000313" key="5">
    <source>
        <dbReference type="Proteomes" id="UP000198668"/>
    </source>
</evidence>
<organism evidence="4 5">
    <name type="scientific">Pisciglobus halotolerans</name>
    <dbReference type="NCBI Taxonomy" id="745365"/>
    <lineage>
        <taxon>Bacteria</taxon>
        <taxon>Bacillati</taxon>
        <taxon>Bacillota</taxon>
        <taxon>Bacilli</taxon>
        <taxon>Lactobacillales</taxon>
        <taxon>Carnobacteriaceae</taxon>
    </lineage>
</organism>
<dbReference type="GO" id="GO:0010181">
    <property type="term" value="F:FMN binding"/>
    <property type="evidence" value="ECO:0007669"/>
    <property type="project" value="TreeGrafter"/>
</dbReference>
<dbReference type="GO" id="GO:0003955">
    <property type="term" value="F:NAD(P)H dehydrogenase (quinone) activity"/>
    <property type="evidence" value="ECO:0007669"/>
    <property type="project" value="TreeGrafter"/>
</dbReference>
<feature type="domain" description="Flavodoxin-like fold" evidence="3">
    <location>
        <begin position="1"/>
        <end position="167"/>
    </location>
</feature>
<proteinExistence type="predicted"/>
<feature type="coiled-coil region" evidence="2">
    <location>
        <begin position="205"/>
        <end position="232"/>
    </location>
</feature>
<evidence type="ECO:0000256" key="2">
    <source>
        <dbReference type="SAM" id="Coils"/>
    </source>
</evidence>
<dbReference type="AlphaFoldDB" id="A0A1I3DR37"/>
<dbReference type="Pfam" id="PF02525">
    <property type="entry name" value="Flavodoxin_2"/>
    <property type="match status" value="1"/>
</dbReference>
<dbReference type="GO" id="GO:0009055">
    <property type="term" value="F:electron transfer activity"/>
    <property type="evidence" value="ECO:0007669"/>
    <property type="project" value="TreeGrafter"/>
</dbReference>
<keyword evidence="5" id="KW-1185">Reference proteome</keyword>
<keyword evidence="1" id="KW-0560">Oxidoreductase</keyword>
<name>A0A1I3DR37_9LACT</name>
<gene>
    <name evidence="4" type="ORF">SAMN04489868_1496</name>
</gene>
<keyword evidence="2" id="KW-0175">Coiled coil</keyword>
<evidence type="ECO:0000259" key="3">
    <source>
        <dbReference type="Pfam" id="PF02525"/>
    </source>
</evidence>
<dbReference type="InterPro" id="IPR046980">
    <property type="entry name" value="KefG/KefF"/>
</dbReference>